<evidence type="ECO:0008006" key="5">
    <source>
        <dbReference type="Google" id="ProtNLM"/>
    </source>
</evidence>
<dbReference type="Proteomes" id="UP001617427">
    <property type="component" value="Unassembled WGS sequence"/>
</dbReference>
<comment type="caution">
    <text evidence="3">The sequence shown here is derived from an EMBL/GenBank/DDBJ whole genome shotgun (WGS) entry which is preliminary data.</text>
</comment>
<dbReference type="RefSeq" id="WP_402703287.1">
    <property type="nucleotide sequence ID" value="NZ_JBIUZV010000017.1"/>
</dbReference>
<name>A0ABW8F4V5_9BURK</name>
<keyword evidence="4" id="KW-1185">Reference proteome</keyword>
<feature type="compositionally biased region" description="Polar residues" evidence="1">
    <location>
        <begin position="8"/>
        <end position="20"/>
    </location>
</feature>
<accession>A0ABW8F4V5</accession>
<keyword evidence="2" id="KW-0812">Transmembrane</keyword>
<feature type="region of interest" description="Disordered" evidence="1">
    <location>
        <begin position="136"/>
        <end position="157"/>
    </location>
</feature>
<organism evidence="3 4">
    <name type="scientific">Herbaspirillum chlorophenolicum</name>
    <dbReference type="NCBI Taxonomy" id="211589"/>
    <lineage>
        <taxon>Bacteria</taxon>
        <taxon>Pseudomonadati</taxon>
        <taxon>Pseudomonadota</taxon>
        <taxon>Betaproteobacteria</taxon>
        <taxon>Burkholderiales</taxon>
        <taxon>Oxalobacteraceae</taxon>
        <taxon>Herbaspirillum</taxon>
    </lineage>
</organism>
<feature type="transmembrane region" description="Helical" evidence="2">
    <location>
        <begin position="41"/>
        <end position="59"/>
    </location>
</feature>
<evidence type="ECO:0000256" key="1">
    <source>
        <dbReference type="SAM" id="MobiDB-lite"/>
    </source>
</evidence>
<dbReference type="EMBL" id="JBIUZV010000017">
    <property type="protein sequence ID" value="MFJ3048322.1"/>
    <property type="molecule type" value="Genomic_DNA"/>
</dbReference>
<feature type="compositionally biased region" description="Basic residues" evidence="1">
    <location>
        <begin position="147"/>
        <end position="157"/>
    </location>
</feature>
<gene>
    <name evidence="3" type="ORF">ACIPEN_21015</name>
</gene>
<protein>
    <recommendedName>
        <fullName evidence="5">Transmembrane protein</fullName>
    </recommendedName>
</protein>
<feature type="region of interest" description="Disordered" evidence="1">
    <location>
        <begin position="1"/>
        <end position="20"/>
    </location>
</feature>
<evidence type="ECO:0000313" key="3">
    <source>
        <dbReference type="EMBL" id="MFJ3048322.1"/>
    </source>
</evidence>
<proteinExistence type="predicted"/>
<reference evidence="3 4" key="1">
    <citation type="submission" date="2024-10" db="EMBL/GenBank/DDBJ databases">
        <title>The Natural Products Discovery Center: Release of the First 8490 Sequenced Strains for Exploring Actinobacteria Biosynthetic Diversity.</title>
        <authorList>
            <person name="Kalkreuter E."/>
            <person name="Kautsar S.A."/>
            <person name="Yang D."/>
            <person name="Bader C.D."/>
            <person name="Teijaro C.N."/>
            <person name="Fluegel L."/>
            <person name="Davis C.M."/>
            <person name="Simpson J.R."/>
            <person name="Lauterbach L."/>
            <person name="Steele A.D."/>
            <person name="Gui C."/>
            <person name="Meng S."/>
            <person name="Li G."/>
            <person name="Viehrig K."/>
            <person name="Ye F."/>
            <person name="Su P."/>
            <person name="Kiefer A.F."/>
            <person name="Nichols A."/>
            <person name="Cepeda A.J."/>
            <person name="Yan W."/>
            <person name="Fan B."/>
            <person name="Jiang Y."/>
            <person name="Adhikari A."/>
            <person name="Zheng C.-J."/>
            <person name="Schuster L."/>
            <person name="Cowan T.M."/>
            <person name="Smanski M.J."/>
            <person name="Chevrette M.G."/>
            <person name="De Carvalho L.P.S."/>
            <person name="Shen B."/>
        </authorList>
    </citation>
    <scope>NUCLEOTIDE SEQUENCE [LARGE SCALE GENOMIC DNA]</scope>
    <source>
        <strain evidence="3 4">NPDC087045</strain>
    </source>
</reference>
<evidence type="ECO:0000313" key="4">
    <source>
        <dbReference type="Proteomes" id="UP001617427"/>
    </source>
</evidence>
<sequence length="157" mass="17076">MRIRSRQGKNMPTSHIHSNTASIGTWRQRAAYISHAMDTDFTWLAGCIMLVVLCLQLAGAGNTALFGEKASADMAPVALATTAVPPGRNYQQGVAADEAPQLAGTVAAPSCNPQRDAALQSHFMLLHQCTVERPSRTDDLRAESSKRKERAIKRRMT</sequence>
<keyword evidence="2" id="KW-1133">Transmembrane helix</keyword>
<feature type="compositionally biased region" description="Basic and acidic residues" evidence="1">
    <location>
        <begin position="136"/>
        <end position="146"/>
    </location>
</feature>
<evidence type="ECO:0000256" key="2">
    <source>
        <dbReference type="SAM" id="Phobius"/>
    </source>
</evidence>
<keyword evidence="2" id="KW-0472">Membrane</keyword>